<keyword evidence="1 2" id="KW-0732">Signal</keyword>
<dbReference type="PANTHER" id="PTHR47197:SF3">
    <property type="entry name" value="DIHYDRO-HEME D1 DEHYDROGENASE"/>
    <property type="match status" value="1"/>
</dbReference>
<evidence type="ECO:0000259" key="3">
    <source>
        <dbReference type="Pfam" id="PF21783"/>
    </source>
</evidence>
<evidence type="ECO:0000313" key="4">
    <source>
        <dbReference type="EMBL" id="MFC3107552.1"/>
    </source>
</evidence>
<dbReference type="InterPro" id="IPR011964">
    <property type="entry name" value="YVTN_b-propeller_repeat"/>
</dbReference>
<evidence type="ECO:0000256" key="1">
    <source>
        <dbReference type="ARBA" id="ARBA00022729"/>
    </source>
</evidence>
<organism evidence="4 5">
    <name type="scientific">Undibacterium arcticum</name>
    <dbReference type="NCBI Taxonomy" id="1762892"/>
    <lineage>
        <taxon>Bacteria</taxon>
        <taxon>Pseudomonadati</taxon>
        <taxon>Pseudomonadota</taxon>
        <taxon>Betaproteobacteria</taxon>
        <taxon>Burkholderiales</taxon>
        <taxon>Oxalobacteraceae</taxon>
        <taxon>Undibacterium</taxon>
    </lineage>
</organism>
<evidence type="ECO:0000313" key="5">
    <source>
        <dbReference type="Proteomes" id="UP001595530"/>
    </source>
</evidence>
<proteinExistence type="predicted"/>
<dbReference type="SUPFAM" id="SSF50974">
    <property type="entry name" value="Nitrous oxide reductase, N-terminal domain"/>
    <property type="match status" value="1"/>
</dbReference>
<protein>
    <submittedName>
        <fullName evidence="4">YncE family protein</fullName>
    </submittedName>
</protein>
<reference evidence="5" key="1">
    <citation type="journal article" date="2019" name="Int. J. Syst. Evol. Microbiol.">
        <title>The Global Catalogue of Microorganisms (GCM) 10K type strain sequencing project: providing services to taxonomists for standard genome sequencing and annotation.</title>
        <authorList>
            <consortium name="The Broad Institute Genomics Platform"/>
            <consortium name="The Broad Institute Genome Sequencing Center for Infectious Disease"/>
            <person name="Wu L."/>
            <person name="Ma J."/>
        </authorList>
    </citation>
    <scope>NUCLEOTIDE SEQUENCE [LARGE SCALE GENOMIC DNA]</scope>
    <source>
        <strain evidence="5">KCTC 42986</strain>
    </source>
</reference>
<keyword evidence="5" id="KW-1185">Reference proteome</keyword>
<dbReference type="InterPro" id="IPR048433">
    <property type="entry name" value="YNCE-like_beta-prop"/>
</dbReference>
<feature type="chain" id="PRO_5047538677" evidence="2">
    <location>
        <begin position="23"/>
        <end position="464"/>
    </location>
</feature>
<dbReference type="InterPro" id="IPR011045">
    <property type="entry name" value="N2O_reductase_N"/>
</dbReference>
<dbReference type="InterPro" id="IPR051200">
    <property type="entry name" value="Host-pathogen_enzymatic-act"/>
</dbReference>
<dbReference type="PANTHER" id="PTHR47197">
    <property type="entry name" value="PROTEIN NIRF"/>
    <property type="match status" value="1"/>
</dbReference>
<dbReference type="Gene3D" id="2.130.10.10">
    <property type="entry name" value="YVTN repeat-like/Quinoprotein amine dehydrogenase"/>
    <property type="match status" value="2"/>
</dbReference>
<name>A0ABV7F179_9BURK</name>
<dbReference type="NCBIfam" id="TIGR02276">
    <property type="entry name" value="beta_rpt_yvtn"/>
    <property type="match status" value="1"/>
</dbReference>
<accession>A0ABV7F179</accession>
<dbReference type="InterPro" id="IPR015943">
    <property type="entry name" value="WD40/YVTN_repeat-like_dom_sf"/>
</dbReference>
<dbReference type="EMBL" id="JBHRTP010000017">
    <property type="protein sequence ID" value="MFC3107552.1"/>
    <property type="molecule type" value="Genomic_DNA"/>
</dbReference>
<gene>
    <name evidence="4" type="ORF">ACFOFO_06190</name>
</gene>
<sequence>MKKIAILLALTLGVSLVNPAWAAPSAQDRVYTADQNSNTVSVVNPTTNTLLGQIRLGNQRPDVLSPLYKGEINVHGLGFSPDHRTLIAISNGSNSVAFIDTANNKVKGITYIGRSPHEGFFTADGTEVWVVVRGENYISVIDPNTYRETRRIETTAGPGMVLFQPSGKLAFVVSSFNPVVEIIDVKEHKVIKQIKVVSPFSPFLQFTPDFREIWMTHKDVGKVTRIDTDKLEVKGVFDTGFITNHLAFAKTGTGTHAYVTIGGENVVKVYTTDDTPKLMATIPTGALPHGIWVSDDSSRIYVGLENGDAVDVIDTATNKVIARAPVGQAPQALVYVSKAVPEGDGVANLTPRGNSEPINIALKAVAGDAKGFVVARNLGVIDALEVSLFKLKPQTAYSVYVSGQKTPVASFKTNPMGGANGTAIGPLREVSKSLAGKKATPSKIIVMEGDAAADATKAVLVSGT</sequence>
<dbReference type="Proteomes" id="UP001595530">
    <property type="component" value="Unassembled WGS sequence"/>
</dbReference>
<dbReference type="Pfam" id="PF21783">
    <property type="entry name" value="YNCE"/>
    <property type="match status" value="1"/>
</dbReference>
<comment type="caution">
    <text evidence="4">The sequence shown here is derived from an EMBL/GenBank/DDBJ whole genome shotgun (WGS) entry which is preliminary data.</text>
</comment>
<evidence type="ECO:0000256" key="2">
    <source>
        <dbReference type="SAM" id="SignalP"/>
    </source>
</evidence>
<feature type="signal peptide" evidence="2">
    <location>
        <begin position="1"/>
        <end position="22"/>
    </location>
</feature>
<dbReference type="RefSeq" id="WP_390331146.1">
    <property type="nucleotide sequence ID" value="NZ_JBHRTP010000017.1"/>
</dbReference>
<feature type="domain" description="YNCE-like beta-propeller" evidence="3">
    <location>
        <begin position="126"/>
        <end position="316"/>
    </location>
</feature>